<keyword evidence="1" id="KW-0560">Oxidoreductase</keyword>
<organism evidence="3">
    <name type="scientific">marine sediment metagenome</name>
    <dbReference type="NCBI Taxonomy" id="412755"/>
    <lineage>
        <taxon>unclassified sequences</taxon>
        <taxon>metagenomes</taxon>
        <taxon>ecological metagenomes</taxon>
    </lineage>
</organism>
<proteinExistence type="predicted"/>
<dbReference type="AlphaFoldDB" id="X1GQ17"/>
<gene>
    <name evidence="3" type="ORF">S03H2_36970</name>
</gene>
<reference evidence="3" key="1">
    <citation type="journal article" date="2014" name="Front. Microbiol.">
        <title>High frequency of phylogenetically diverse reductive dehalogenase-homologous genes in deep subseafloor sedimentary metagenomes.</title>
        <authorList>
            <person name="Kawai M."/>
            <person name="Futagami T."/>
            <person name="Toyoda A."/>
            <person name="Takaki Y."/>
            <person name="Nishi S."/>
            <person name="Hori S."/>
            <person name="Arai W."/>
            <person name="Tsubouchi T."/>
            <person name="Morono Y."/>
            <person name="Uchiyama I."/>
            <person name="Ito T."/>
            <person name="Fujiyama A."/>
            <person name="Inagaki F."/>
            <person name="Takami H."/>
        </authorList>
    </citation>
    <scope>NUCLEOTIDE SEQUENCE</scope>
    <source>
        <strain evidence="3">Expedition CK06-06</strain>
    </source>
</reference>
<evidence type="ECO:0000259" key="2">
    <source>
        <dbReference type="PROSITE" id="PS51671"/>
    </source>
</evidence>
<dbReference type="Gene3D" id="3.30.70.260">
    <property type="match status" value="1"/>
</dbReference>
<evidence type="ECO:0000256" key="1">
    <source>
        <dbReference type="ARBA" id="ARBA00023002"/>
    </source>
</evidence>
<dbReference type="PANTHER" id="PTHR43331:SF1">
    <property type="entry name" value="HOMOSERINE DEHYDROGENASE"/>
    <property type="match status" value="1"/>
</dbReference>
<dbReference type="PROSITE" id="PS51671">
    <property type="entry name" value="ACT"/>
    <property type="match status" value="1"/>
</dbReference>
<dbReference type="Pfam" id="PF01842">
    <property type="entry name" value="ACT"/>
    <property type="match status" value="1"/>
</dbReference>
<dbReference type="Gene3D" id="3.30.360.10">
    <property type="entry name" value="Dihydrodipicolinate Reductase, domain 2"/>
    <property type="match status" value="1"/>
</dbReference>
<dbReference type="Pfam" id="PF00742">
    <property type="entry name" value="Homoserine_dh"/>
    <property type="match status" value="1"/>
</dbReference>
<feature type="non-terminal residue" evidence="3">
    <location>
        <position position="1"/>
    </location>
</feature>
<feature type="domain" description="ACT" evidence="2">
    <location>
        <begin position="118"/>
        <end position="194"/>
    </location>
</feature>
<protein>
    <recommendedName>
        <fullName evidence="2">ACT domain-containing protein</fullName>
    </recommendedName>
</protein>
<dbReference type="InterPro" id="IPR045865">
    <property type="entry name" value="ACT-like_dom_sf"/>
</dbReference>
<dbReference type="EMBL" id="BARU01022723">
    <property type="protein sequence ID" value="GAH59956.1"/>
    <property type="molecule type" value="Genomic_DNA"/>
</dbReference>
<dbReference type="SUPFAM" id="SSF55021">
    <property type="entry name" value="ACT-like"/>
    <property type="match status" value="1"/>
</dbReference>
<dbReference type="InterPro" id="IPR002912">
    <property type="entry name" value="ACT_dom"/>
</dbReference>
<evidence type="ECO:0000313" key="3">
    <source>
        <dbReference type="EMBL" id="GAH59956.1"/>
    </source>
</evidence>
<dbReference type="GO" id="GO:0009088">
    <property type="term" value="P:threonine biosynthetic process"/>
    <property type="evidence" value="ECO:0007669"/>
    <property type="project" value="TreeGrafter"/>
</dbReference>
<dbReference type="CDD" id="cd04881">
    <property type="entry name" value="ACT_HSDH-Hom"/>
    <property type="match status" value="1"/>
</dbReference>
<name>X1GQ17_9ZZZZ</name>
<accession>X1GQ17</accession>
<dbReference type="SUPFAM" id="SSF55347">
    <property type="entry name" value="Glyceraldehyde-3-phosphate dehydrogenase-like, C-terminal domain"/>
    <property type="match status" value="1"/>
</dbReference>
<dbReference type="GO" id="GO:0004412">
    <property type="term" value="F:homoserine dehydrogenase activity"/>
    <property type="evidence" value="ECO:0007669"/>
    <property type="project" value="TreeGrafter"/>
</dbReference>
<dbReference type="PANTHER" id="PTHR43331">
    <property type="entry name" value="HOMOSERINE DEHYDROGENASE"/>
    <property type="match status" value="1"/>
</dbReference>
<sequence length="203" mass="22230">IRYGAEMGYCLKLLAIGQKDKQNRISLRVHPSFIGERNRLARVDGPFNAISIFASAVGQLMYYGRGAGMMPAASAVVADIIDVALGNCAITFRHLRLQPRDKVALLIDKIGNLISRFYIRIMCKDQPGVIAQWSKILADHQISISGALQHEGTGPENTVPVVITTHPTQQKNITAALQDMEKLDAIGGKPVCIRIVDIPEDKD</sequence>
<dbReference type="InterPro" id="IPR001342">
    <property type="entry name" value="HDH_cat"/>
</dbReference>
<comment type="caution">
    <text evidence="3">The sequence shown here is derived from an EMBL/GenBank/DDBJ whole genome shotgun (WGS) entry which is preliminary data.</text>
</comment>